<evidence type="ECO:0000313" key="4">
    <source>
        <dbReference type="Proteomes" id="UP000284250"/>
    </source>
</evidence>
<reference evidence="3 4" key="2">
    <citation type="submission" date="2019-01" db="EMBL/GenBank/DDBJ databases">
        <title>Hymenobacter humicola sp. nov., isolated from soils in Antarctica.</title>
        <authorList>
            <person name="Sedlacek I."/>
            <person name="Holochova P."/>
            <person name="Kralova S."/>
            <person name="Pantucek R."/>
            <person name="Stankova E."/>
            <person name="Vrbovska V."/>
            <person name="Kristofova L."/>
            <person name="Svec P."/>
            <person name="Busse H.-J."/>
        </authorList>
    </citation>
    <scope>NUCLEOTIDE SEQUENCE [LARGE SCALE GENOMIC DNA]</scope>
    <source>
        <strain evidence="3 4">CCM 8852</strain>
    </source>
</reference>
<dbReference type="Proteomes" id="UP000284250">
    <property type="component" value="Unassembled WGS sequence"/>
</dbReference>
<comment type="caution">
    <text evidence="3">The sequence shown here is derived from an EMBL/GenBank/DDBJ whole genome shotgun (WGS) entry which is preliminary data.</text>
</comment>
<protein>
    <submittedName>
        <fullName evidence="3">Acyltransferase</fullName>
    </submittedName>
</protein>
<evidence type="ECO:0000313" key="3">
    <source>
        <dbReference type="EMBL" id="RIY13415.1"/>
    </source>
</evidence>
<keyword evidence="1" id="KW-0812">Transmembrane</keyword>
<dbReference type="AlphaFoldDB" id="A0A418R7X9"/>
<feature type="transmembrane region" description="Helical" evidence="1">
    <location>
        <begin position="157"/>
        <end position="177"/>
    </location>
</feature>
<reference evidence="3 4" key="1">
    <citation type="submission" date="2018-09" db="EMBL/GenBank/DDBJ databases">
        <authorList>
            <person name="Zeman M."/>
            <person name="Pardy F."/>
        </authorList>
    </citation>
    <scope>NUCLEOTIDE SEQUENCE [LARGE SCALE GENOMIC DNA]</scope>
    <source>
        <strain evidence="3 4">CCM 8852</strain>
    </source>
</reference>
<dbReference type="InterPro" id="IPR002656">
    <property type="entry name" value="Acyl_transf_3_dom"/>
</dbReference>
<feature type="transmembrane region" description="Helical" evidence="1">
    <location>
        <begin position="254"/>
        <end position="276"/>
    </location>
</feature>
<dbReference type="EMBL" id="QYCN01000003">
    <property type="protein sequence ID" value="RIY13415.1"/>
    <property type="molecule type" value="Genomic_DNA"/>
</dbReference>
<feature type="transmembrane region" description="Helical" evidence="1">
    <location>
        <begin position="186"/>
        <end position="205"/>
    </location>
</feature>
<keyword evidence="3" id="KW-0808">Transferase</keyword>
<name>A0A418R7X9_9BACT</name>
<evidence type="ECO:0000259" key="2">
    <source>
        <dbReference type="Pfam" id="PF01757"/>
    </source>
</evidence>
<dbReference type="GO" id="GO:0016020">
    <property type="term" value="C:membrane"/>
    <property type="evidence" value="ECO:0007669"/>
    <property type="project" value="TreeGrafter"/>
</dbReference>
<gene>
    <name evidence="3" type="ORF">D0T11_02975</name>
</gene>
<dbReference type="GO" id="GO:0016747">
    <property type="term" value="F:acyltransferase activity, transferring groups other than amino-acyl groups"/>
    <property type="evidence" value="ECO:0007669"/>
    <property type="project" value="InterPro"/>
</dbReference>
<proteinExistence type="predicted"/>
<dbReference type="GO" id="GO:0000271">
    <property type="term" value="P:polysaccharide biosynthetic process"/>
    <property type="evidence" value="ECO:0007669"/>
    <property type="project" value="TreeGrafter"/>
</dbReference>
<dbReference type="Pfam" id="PF01757">
    <property type="entry name" value="Acyl_transf_3"/>
    <property type="match status" value="1"/>
</dbReference>
<sequence length="390" mass="45195">MRGTSYLRPNSRRNNFIISYYILMKSYYGALTGLRAIAAFMVYLHHYNPGMLLFNSILLEDICKELHVGVTIFFTLSGFLIATRYLDTANLRFTYVKKYLINRFARVYPLYFIITTCIYIYYLSSDTSSKVFYEYFLNISFLKGFSWQYLGTGIQQSWSLTVEECFYLFALFFFAALKYASRARIAVWFFFLIALPAIGLLIMHLCQRLGIPFFENIQLLVSYTFFGRFTEFFMGIGAAILLKKIPPSTRIAWFTYIGVAFFSLGIYFLFRIKYIYGESFGTHHPLGMLVNNIYLPIFISLVIIGLIREKTLFSTVLNSQLFSLLGRSSYAFYLIHMGHIHGLFSPYFDEETLTGSLLIFIVLVILSIALYKLVEEPLNKLIRSSQPSLG</sequence>
<feature type="transmembrane region" description="Helical" evidence="1">
    <location>
        <begin position="354"/>
        <end position="374"/>
    </location>
</feature>
<feature type="transmembrane region" description="Helical" evidence="1">
    <location>
        <begin position="66"/>
        <end position="86"/>
    </location>
</feature>
<keyword evidence="3" id="KW-0012">Acyltransferase</keyword>
<feature type="domain" description="Acyltransferase 3" evidence="2">
    <location>
        <begin position="30"/>
        <end position="371"/>
    </location>
</feature>
<organism evidence="3 4">
    <name type="scientific">Hymenobacter rubripertinctus</name>
    <dbReference type="NCBI Taxonomy" id="2029981"/>
    <lineage>
        <taxon>Bacteria</taxon>
        <taxon>Pseudomonadati</taxon>
        <taxon>Bacteroidota</taxon>
        <taxon>Cytophagia</taxon>
        <taxon>Cytophagales</taxon>
        <taxon>Hymenobacteraceae</taxon>
        <taxon>Hymenobacter</taxon>
    </lineage>
</organism>
<feature type="transmembrane region" description="Helical" evidence="1">
    <location>
        <begin position="225"/>
        <end position="242"/>
    </location>
</feature>
<feature type="transmembrane region" description="Helical" evidence="1">
    <location>
        <begin position="288"/>
        <end position="307"/>
    </location>
</feature>
<dbReference type="PANTHER" id="PTHR23028:SF53">
    <property type="entry name" value="ACYL_TRANSF_3 DOMAIN-CONTAINING PROTEIN"/>
    <property type="match status" value="1"/>
</dbReference>
<feature type="transmembrane region" description="Helical" evidence="1">
    <location>
        <begin position="20"/>
        <end position="46"/>
    </location>
</feature>
<feature type="transmembrane region" description="Helical" evidence="1">
    <location>
        <begin position="107"/>
        <end position="124"/>
    </location>
</feature>
<evidence type="ECO:0000256" key="1">
    <source>
        <dbReference type="SAM" id="Phobius"/>
    </source>
</evidence>
<keyword evidence="1" id="KW-0472">Membrane</keyword>
<accession>A0A418R7X9</accession>
<dbReference type="InterPro" id="IPR050879">
    <property type="entry name" value="Acyltransferase_3"/>
</dbReference>
<keyword evidence="1" id="KW-1133">Transmembrane helix</keyword>
<keyword evidence="4" id="KW-1185">Reference proteome</keyword>
<dbReference type="PANTHER" id="PTHR23028">
    <property type="entry name" value="ACETYLTRANSFERASE"/>
    <property type="match status" value="1"/>
</dbReference>
<dbReference type="OrthoDB" id="9796461at2"/>